<protein>
    <recommendedName>
        <fullName evidence="3">Nucleotidyltransferase family protein</fullName>
    </recommendedName>
</protein>
<name>A0ABV2HXS5_9HYPH</name>
<accession>A0ABV2HXS5</accession>
<dbReference type="RefSeq" id="WP_292299715.1">
    <property type="nucleotide sequence ID" value="NZ_JBEPLM010000010.1"/>
</dbReference>
<organism evidence="1 2">
    <name type="scientific">Mesorhizobium shonense</name>
    <dbReference type="NCBI Taxonomy" id="1209948"/>
    <lineage>
        <taxon>Bacteria</taxon>
        <taxon>Pseudomonadati</taxon>
        <taxon>Pseudomonadota</taxon>
        <taxon>Alphaproteobacteria</taxon>
        <taxon>Hyphomicrobiales</taxon>
        <taxon>Phyllobacteriaceae</taxon>
        <taxon>Mesorhizobium</taxon>
    </lineage>
</organism>
<dbReference type="Proteomes" id="UP001549036">
    <property type="component" value="Unassembled WGS sequence"/>
</dbReference>
<comment type="caution">
    <text evidence="1">The sequence shown here is derived from an EMBL/GenBank/DDBJ whole genome shotgun (WGS) entry which is preliminary data.</text>
</comment>
<proteinExistence type="predicted"/>
<keyword evidence="2" id="KW-1185">Reference proteome</keyword>
<evidence type="ECO:0008006" key="3">
    <source>
        <dbReference type="Google" id="ProtNLM"/>
    </source>
</evidence>
<gene>
    <name evidence="1" type="ORF">ABID26_004793</name>
</gene>
<sequence>MKRAQIEEQNRYLLRRQREFRQAADVVTQSWMAFPEIEAIAVIGSVAKPLWKEVPRFSEFRRARIEVWHECGDLDLAVWIDSQHQLGELRRAGAASLRKAFEAGVGISVANHQLDVFLFEPGSDRYLGRLCSFSQCPKGKQDCLVPGCGAIPFNKRIADFQPYADLLAPVRYSTLYRRDAGLLRSALDLPNVDGQAPGVTSSL</sequence>
<evidence type="ECO:0000313" key="2">
    <source>
        <dbReference type="Proteomes" id="UP001549036"/>
    </source>
</evidence>
<dbReference type="EMBL" id="JBEPLM010000010">
    <property type="protein sequence ID" value="MET3595381.1"/>
    <property type="molecule type" value="Genomic_DNA"/>
</dbReference>
<reference evidence="1 2" key="1">
    <citation type="submission" date="2024-06" db="EMBL/GenBank/DDBJ databases">
        <title>Genomic Encyclopedia of Type Strains, Phase IV (KMG-IV): sequencing the most valuable type-strain genomes for metagenomic binning, comparative biology and taxonomic classification.</title>
        <authorList>
            <person name="Goeker M."/>
        </authorList>
    </citation>
    <scope>NUCLEOTIDE SEQUENCE [LARGE SCALE GENOMIC DNA]</scope>
    <source>
        <strain evidence="1 2">DSM 29846</strain>
    </source>
</reference>
<evidence type="ECO:0000313" key="1">
    <source>
        <dbReference type="EMBL" id="MET3595381.1"/>
    </source>
</evidence>